<keyword evidence="13" id="KW-1185">Reference proteome</keyword>
<feature type="chain" id="PRO_5031279830" description="histidine kinase" evidence="9">
    <location>
        <begin position="20"/>
        <end position="1171"/>
    </location>
</feature>
<reference evidence="12 13" key="1">
    <citation type="submission" date="2020-08" db="EMBL/GenBank/DDBJ databases">
        <title>Genomic Encyclopedia of Type Strains, Phase IV (KMG-IV): sequencing the most valuable type-strain genomes for metagenomic binning, comparative biology and taxonomic classification.</title>
        <authorList>
            <person name="Goeker M."/>
        </authorList>
    </citation>
    <scope>NUCLEOTIDE SEQUENCE [LARGE SCALE GENOMIC DNA]</scope>
    <source>
        <strain evidence="12 13">DSM 25897</strain>
    </source>
</reference>
<dbReference type="InterPro" id="IPR011006">
    <property type="entry name" value="CheY-like_superfamily"/>
</dbReference>
<evidence type="ECO:0000256" key="6">
    <source>
        <dbReference type="ARBA" id="ARBA00023012"/>
    </source>
</evidence>
<dbReference type="EC" id="2.7.13.3" evidence="2"/>
<evidence type="ECO:0000313" key="12">
    <source>
        <dbReference type="EMBL" id="MBB5015935.1"/>
    </source>
</evidence>
<dbReference type="SUPFAM" id="SSF63829">
    <property type="entry name" value="Calcium-dependent phosphotriesterase"/>
    <property type="match status" value="2"/>
</dbReference>
<dbReference type="SMART" id="SM00388">
    <property type="entry name" value="HisKA"/>
    <property type="match status" value="1"/>
</dbReference>
<keyword evidence="8" id="KW-0472">Membrane</keyword>
<name>A0A7W7Y0P0_9GAMM</name>
<evidence type="ECO:0000256" key="7">
    <source>
        <dbReference type="PROSITE-ProRule" id="PRU00169"/>
    </source>
</evidence>
<evidence type="ECO:0000256" key="3">
    <source>
        <dbReference type="ARBA" id="ARBA00022553"/>
    </source>
</evidence>
<dbReference type="Pfam" id="PF07495">
    <property type="entry name" value="Y_Y_Y"/>
    <property type="match status" value="1"/>
</dbReference>
<keyword evidence="5 12" id="KW-0418">Kinase</keyword>
<dbReference type="CDD" id="cd17546">
    <property type="entry name" value="REC_hyHK_CKI1_RcsC-like"/>
    <property type="match status" value="1"/>
</dbReference>
<dbReference type="AlphaFoldDB" id="A0A7W7Y0P0"/>
<dbReference type="InterPro" id="IPR036097">
    <property type="entry name" value="HisK_dim/P_sf"/>
</dbReference>
<dbReference type="Gene3D" id="3.30.565.10">
    <property type="entry name" value="Histidine kinase-like ATPase, C-terminal domain"/>
    <property type="match status" value="1"/>
</dbReference>
<comment type="catalytic activity">
    <reaction evidence="1">
        <text>ATP + protein L-histidine = ADP + protein N-phospho-L-histidine.</text>
        <dbReference type="EC" id="2.7.13.3"/>
    </reaction>
</comment>
<evidence type="ECO:0000256" key="4">
    <source>
        <dbReference type="ARBA" id="ARBA00022679"/>
    </source>
</evidence>
<evidence type="ECO:0000256" key="5">
    <source>
        <dbReference type="ARBA" id="ARBA00022777"/>
    </source>
</evidence>
<dbReference type="InterPro" id="IPR003661">
    <property type="entry name" value="HisK_dim/P_dom"/>
</dbReference>
<dbReference type="Pfam" id="PF07494">
    <property type="entry name" value="Reg_prop"/>
    <property type="match status" value="2"/>
</dbReference>
<dbReference type="Pfam" id="PF00512">
    <property type="entry name" value="HisKA"/>
    <property type="match status" value="1"/>
</dbReference>
<keyword evidence="6" id="KW-0902">Two-component regulatory system</keyword>
<dbReference type="SUPFAM" id="SSF55874">
    <property type="entry name" value="ATPase domain of HSP90 chaperone/DNA topoisomerase II/histidine kinase"/>
    <property type="match status" value="1"/>
</dbReference>
<dbReference type="FunFam" id="1.10.287.130:FF:000028">
    <property type="entry name" value="Hybrid signal transduction histidine kinase"/>
    <property type="match status" value="1"/>
</dbReference>
<evidence type="ECO:0000256" key="2">
    <source>
        <dbReference type="ARBA" id="ARBA00012438"/>
    </source>
</evidence>
<dbReference type="PROSITE" id="PS50110">
    <property type="entry name" value="RESPONSE_REGULATORY"/>
    <property type="match status" value="1"/>
</dbReference>
<dbReference type="Gene3D" id="2.130.10.10">
    <property type="entry name" value="YVTN repeat-like/Quinoprotein amine dehydrogenase"/>
    <property type="match status" value="2"/>
</dbReference>
<sequence>MLRLWVSMLAGGLAVAAQAAGILPESPRPRGYGVADGLPSLAVHALAQDREGYLWVATGDGLARYDGVSFRVWRYVPGDPGALPGNVVQALHVDADDRVWVGTEGGGLSVLDHTRERFRHYRRATHPDLGSDDVWAITSTPDGALWFGTFAGGLHRMDADGRILRFVHDPDDPASLPADTVLTLLVTPDGALWAGTTAGAARWTGDGFDVVPATELDGPVVLSLSPAAGGGLWIGSNGGLHLRERDGRILRPAWRDKLSDRAVQAVIDDADGARWIVTQHGIDRERDGEVMRVPPADMALGLLGAFVDHEGGLWFHANGRGLMHLPPRWRDFAVLPRPTQTDAPAIALVRGIAASADGSYWLVGTGGGLDRLDPRSGRIERLLDTARGLPERRLWSVHERGDGSVWIGHQRGLTRYDPRDGALRHWLHGATEAPPAGPVDLLVEDADGRLWLSAYGGGIQARDADGRVLHDLRPGDGRGIVAADTEQLALGPDGRLWLAGAQGLLAWDEASARFVPVPGGPGERVFGFDHDGHRVWLLRLGLLEAYDWSDGELRLGHRVDDRAGLPAVEGGGLVLGAGAVWITTPRGLVRYLPGSGSVRVFGVRDGLPSQEFGNRPPRRGVDGIGLAGTLDGLVLFDLAAAAATVPPRLVIEEVEVRRGERVVALAHHAPLLMPGDRDLRIVARLLSFVDPPAHRYRYRLHGYDPDWVEVGAGGERVFSRLDPGAHRLEVQAADADGVWSPVRMLTFQVQPPWWRSAWAFALYVLGALLLLWLAARSYRLRLLRRHQYQLIRERQRLAEQASEAKTRFLATLGHEVRTPMTGVLGMAELLQATALDPRQRSYVDAIRHAGEHLLRLVNDTLDLARIEAGKLGLDDVPFDLHALIDEVAELMAPLAEKKGLRFHCRIAPGTPRGLRGDAHRVRQILLNLGNNAIKFTEQGEVALLAEPLSPQGVRLVVSDTGPGLNAEQRARLFRRFEQADGARTAARYGGSGLGLAISRELAAAMGGRIDVESTAGSGSRFRVELPLPTAELAASGERTKATANGGLRILLVEDDATVARVMTELLRTQGHEVTHVAHGLAAVAELSQGFDVGLLDLDLPGIDGHELARLIRSQGYRFPLIAVTARSDPDAEAQSRAAGMDGFLRKPLTGVMLAEAIEAVAGSARVSGGAA</sequence>
<keyword evidence="12" id="KW-0456">Lyase</keyword>
<keyword evidence="8" id="KW-1133">Transmembrane helix</keyword>
<dbReference type="PRINTS" id="PR00344">
    <property type="entry name" value="BCTRLSENSOR"/>
</dbReference>
<dbReference type="InterPro" id="IPR001789">
    <property type="entry name" value="Sig_transdc_resp-reg_receiver"/>
</dbReference>
<dbReference type="Gene3D" id="1.10.287.130">
    <property type="match status" value="1"/>
</dbReference>
<feature type="signal peptide" evidence="9">
    <location>
        <begin position="1"/>
        <end position="19"/>
    </location>
</feature>
<dbReference type="Gene3D" id="3.40.50.2300">
    <property type="match status" value="1"/>
</dbReference>
<dbReference type="FunFam" id="3.30.565.10:FF:000010">
    <property type="entry name" value="Sensor histidine kinase RcsC"/>
    <property type="match status" value="1"/>
</dbReference>
<comment type="caution">
    <text evidence="12">The sequence shown here is derived from an EMBL/GenBank/DDBJ whole genome shotgun (WGS) entry which is preliminary data.</text>
</comment>
<feature type="transmembrane region" description="Helical" evidence="8">
    <location>
        <begin position="753"/>
        <end position="775"/>
    </location>
</feature>
<dbReference type="GO" id="GO:0009927">
    <property type="term" value="F:histidine phosphotransfer kinase activity"/>
    <property type="evidence" value="ECO:0007669"/>
    <property type="project" value="TreeGrafter"/>
</dbReference>
<dbReference type="SUPFAM" id="SSF47384">
    <property type="entry name" value="Homodimeric domain of signal transducing histidine kinase"/>
    <property type="match status" value="1"/>
</dbReference>
<evidence type="ECO:0000259" key="10">
    <source>
        <dbReference type="PROSITE" id="PS50109"/>
    </source>
</evidence>
<dbReference type="InterPro" id="IPR011110">
    <property type="entry name" value="Reg_prop"/>
</dbReference>
<dbReference type="InterPro" id="IPR005467">
    <property type="entry name" value="His_kinase_dom"/>
</dbReference>
<dbReference type="CDD" id="cd00082">
    <property type="entry name" value="HisKA"/>
    <property type="match status" value="1"/>
</dbReference>
<dbReference type="Gene3D" id="2.60.40.10">
    <property type="entry name" value="Immunoglobulins"/>
    <property type="match status" value="1"/>
</dbReference>
<dbReference type="EMBL" id="JACHHX010000012">
    <property type="protein sequence ID" value="MBB5015935.1"/>
    <property type="molecule type" value="Genomic_DNA"/>
</dbReference>
<dbReference type="Pfam" id="PF02518">
    <property type="entry name" value="HATPase_c"/>
    <property type="match status" value="1"/>
</dbReference>
<dbReference type="Pfam" id="PF00072">
    <property type="entry name" value="Response_reg"/>
    <property type="match status" value="1"/>
</dbReference>
<organism evidence="12 13">
    <name type="scientific">Rehaibacterium terrae</name>
    <dbReference type="NCBI Taxonomy" id="1341696"/>
    <lineage>
        <taxon>Bacteria</taxon>
        <taxon>Pseudomonadati</taxon>
        <taxon>Pseudomonadota</taxon>
        <taxon>Gammaproteobacteria</taxon>
        <taxon>Lysobacterales</taxon>
        <taxon>Lysobacteraceae</taxon>
        <taxon>Rehaibacterium</taxon>
    </lineage>
</organism>
<evidence type="ECO:0000259" key="11">
    <source>
        <dbReference type="PROSITE" id="PS50110"/>
    </source>
</evidence>
<dbReference type="Proteomes" id="UP000519004">
    <property type="component" value="Unassembled WGS sequence"/>
</dbReference>
<keyword evidence="4" id="KW-0808">Transferase</keyword>
<dbReference type="InterPro" id="IPR004358">
    <property type="entry name" value="Sig_transdc_His_kin-like_C"/>
</dbReference>
<feature type="domain" description="Response regulatory" evidence="11">
    <location>
        <begin position="1048"/>
        <end position="1161"/>
    </location>
</feature>
<dbReference type="PANTHER" id="PTHR43047:SF72">
    <property type="entry name" value="OSMOSENSING HISTIDINE PROTEIN KINASE SLN1"/>
    <property type="match status" value="1"/>
</dbReference>
<dbReference type="PANTHER" id="PTHR43047">
    <property type="entry name" value="TWO-COMPONENT HISTIDINE PROTEIN KINASE"/>
    <property type="match status" value="1"/>
</dbReference>
<dbReference type="GO" id="GO:0005886">
    <property type="term" value="C:plasma membrane"/>
    <property type="evidence" value="ECO:0007669"/>
    <property type="project" value="TreeGrafter"/>
</dbReference>
<dbReference type="SMART" id="SM00448">
    <property type="entry name" value="REC"/>
    <property type="match status" value="1"/>
</dbReference>
<keyword evidence="3 7" id="KW-0597">Phosphoprotein</keyword>
<accession>A0A7W7Y0P0</accession>
<dbReference type="InterPro" id="IPR013783">
    <property type="entry name" value="Ig-like_fold"/>
</dbReference>
<dbReference type="InterPro" id="IPR015943">
    <property type="entry name" value="WD40/YVTN_repeat-like_dom_sf"/>
</dbReference>
<evidence type="ECO:0000256" key="8">
    <source>
        <dbReference type="SAM" id="Phobius"/>
    </source>
</evidence>
<evidence type="ECO:0000256" key="9">
    <source>
        <dbReference type="SAM" id="SignalP"/>
    </source>
</evidence>
<dbReference type="GO" id="GO:0000155">
    <property type="term" value="F:phosphorelay sensor kinase activity"/>
    <property type="evidence" value="ECO:0007669"/>
    <property type="project" value="InterPro"/>
</dbReference>
<gene>
    <name evidence="12" type="ORF">HNQ58_001845</name>
</gene>
<dbReference type="SMART" id="SM00387">
    <property type="entry name" value="HATPase_c"/>
    <property type="match status" value="1"/>
</dbReference>
<dbReference type="CDD" id="cd16922">
    <property type="entry name" value="HATPase_EvgS-ArcB-TorS-like"/>
    <property type="match status" value="1"/>
</dbReference>
<keyword evidence="8" id="KW-0812">Transmembrane</keyword>
<dbReference type="InterPro" id="IPR003594">
    <property type="entry name" value="HATPase_dom"/>
</dbReference>
<proteinExistence type="predicted"/>
<dbReference type="PROSITE" id="PS50109">
    <property type="entry name" value="HIS_KIN"/>
    <property type="match status" value="1"/>
</dbReference>
<dbReference type="SUPFAM" id="SSF52172">
    <property type="entry name" value="CheY-like"/>
    <property type="match status" value="1"/>
</dbReference>
<feature type="domain" description="Histidine kinase" evidence="10">
    <location>
        <begin position="811"/>
        <end position="1029"/>
    </location>
</feature>
<dbReference type="RefSeq" id="WP_183948606.1">
    <property type="nucleotide sequence ID" value="NZ_JACHHX010000012.1"/>
</dbReference>
<keyword evidence="9" id="KW-0732">Signal</keyword>
<protein>
    <recommendedName>
        <fullName evidence="2">histidine kinase</fullName>
        <ecNumber evidence="2">2.7.13.3</ecNumber>
    </recommendedName>
</protein>
<dbReference type="InterPro" id="IPR036890">
    <property type="entry name" value="HATPase_C_sf"/>
</dbReference>
<dbReference type="GO" id="GO:0016829">
    <property type="term" value="F:lyase activity"/>
    <property type="evidence" value="ECO:0007669"/>
    <property type="project" value="UniProtKB-KW"/>
</dbReference>
<dbReference type="InterPro" id="IPR011123">
    <property type="entry name" value="Y_Y_Y"/>
</dbReference>
<feature type="modified residue" description="4-aspartylphosphate" evidence="7">
    <location>
        <position position="1096"/>
    </location>
</feature>
<evidence type="ECO:0000256" key="1">
    <source>
        <dbReference type="ARBA" id="ARBA00000085"/>
    </source>
</evidence>
<evidence type="ECO:0000313" key="13">
    <source>
        <dbReference type="Proteomes" id="UP000519004"/>
    </source>
</evidence>